<feature type="domain" description="HU" evidence="2">
    <location>
        <begin position="2"/>
        <end position="117"/>
    </location>
</feature>
<sequence length="144" mass="16228">MDYSLNERELNFVSDGEKKLFVATLVCQKERIMFDRLCALMAEDSTVGEADIAAVFYKARKVLNFLCSQGYIVDAGPLGTFRPSIQSKAVKKAEDFKPSEHIKRAQIRFIPTKDFRDLKGVEYHKVPKQEKKKKGGGGTTPPKP</sequence>
<evidence type="ECO:0000256" key="1">
    <source>
        <dbReference type="SAM" id="MobiDB-lite"/>
    </source>
</evidence>
<dbReference type="STRING" id="76123.AS203_01925"/>
<feature type="region of interest" description="Disordered" evidence="1">
    <location>
        <begin position="121"/>
        <end position="144"/>
    </location>
</feature>
<keyword evidence="4" id="KW-1185">Reference proteome</keyword>
<dbReference type="GO" id="GO:0003677">
    <property type="term" value="F:DNA binding"/>
    <property type="evidence" value="ECO:0007669"/>
    <property type="project" value="UniProtKB-KW"/>
</dbReference>
<dbReference type="EMBL" id="CP013195">
    <property type="protein sequence ID" value="ALO48005.1"/>
    <property type="molecule type" value="Genomic_DNA"/>
</dbReference>
<dbReference type="OrthoDB" id="1122369at2"/>
<reference evidence="4" key="1">
    <citation type="submission" date="2015-11" db="EMBL/GenBank/DDBJ databases">
        <authorList>
            <person name="Holder M.E."/>
            <person name="Ajami N.J."/>
            <person name="Petrosino J.F."/>
        </authorList>
    </citation>
    <scope>NUCLEOTIDE SEQUENCE [LARGE SCALE GENOMIC DNA]</scope>
    <source>
        <strain evidence="4">F0113</strain>
    </source>
</reference>
<evidence type="ECO:0000259" key="2">
    <source>
        <dbReference type="Pfam" id="PF18291"/>
    </source>
</evidence>
<name>A0A0S2KIE0_9BACT</name>
<accession>A0A0S2KIE0</accession>
<evidence type="ECO:0000313" key="4">
    <source>
        <dbReference type="Proteomes" id="UP000056252"/>
    </source>
</evidence>
<gene>
    <name evidence="3" type="ORF">AS203_01925</name>
</gene>
<dbReference type="InterPro" id="IPR041607">
    <property type="entry name" value="HU-HIG"/>
</dbReference>
<protein>
    <submittedName>
        <fullName evidence="3">DNA-binding protein</fullName>
    </submittedName>
</protein>
<dbReference type="eggNOG" id="COG0776">
    <property type="taxonomic scope" value="Bacteria"/>
</dbReference>
<evidence type="ECO:0000313" key="3">
    <source>
        <dbReference type="EMBL" id="ALO48005.1"/>
    </source>
</evidence>
<dbReference type="Proteomes" id="UP000056252">
    <property type="component" value="Chromosome"/>
</dbReference>
<dbReference type="RefSeq" id="WP_025066195.1">
    <property type="nucleotide sequence ID" value="NZ_CP013195.1"/>
</dbReference>
<organism evidence="3 4">
    <name type="scientific">Hoylesella enoeca</name>
    <dbReference type="NCBI Taxonomy" id="76123"/>
    <lineage>
        <taxon>Bacteria</taxon>
        <taxon>Pseudomonadati</taxon>
        <taxon>Bacteroidota</taxon>
        <taxon>Bacteroidia</taxon>
        <taxon>Bacteroidales</taxon>
        <taxon>Prevotellaceae</taxon>
        <taxon>Hoylesella</taxon>
    </lineage>
</organism>
<dbReference type="KEGG" id="peo:AS203_01925"/>
<keyword evidence="3" id="KW-0238">DNA-binding</keyword>
<dbReference type="Pfam" id="PF18291">
    <property type="entry name" value="HU-HIG"/>
    <property type="match status" value="1"/>
</dbReference>
<dbReference type="AlphaFoldDB" id="A0A0S2KIE0"/>
<proteinExistence type="predicted"/>